<evidence type="ECO:0000313" key="5">
    <source>
        <dbReference type="Proteomes" id="UP000800094"/>
    </source>
</evidence>
<dbReference type="OrthoDB" id="429813at2759"/>
<dbReference type="EMBL" id="ML987206">
    <property type="protein sequence ID" value="KAF2243122.1"/>
    <property type="molecule type" value="Genomic_DNA"/>
</dbReference>
<dbReference type="Pfam" id="PF07993">
    <property type="entry name" value="NAD_binding_4"/>
    <property type="match status" value="1"/>
</dbReference>
<dbReference type="InterPro" id="IPR051414">
    <property type="entry name" value="Adenylate-forming_Reductase"/>
</dbReference>
<proteinExistence type="predicted"/>
<keyword evidence="1" id="KW-0596">Phosphopantetheine</keyword>
<dbReference type="GeneID" id="54585639"/>
<dbReference type="RefSeq" id="XP_033678126.1">
    <property type="nucleotide sequence ID" value="XM_033832309.1"/>
</dbReference>
<dbReference type="PANTHER" id="PTHR43439">
    <property type="entry name" value="PHENYLACETATE-COENZYME A LIGASE"/>
    <property type="match status" value="1"/>
</dbReference>
<evidence type="ECO:0000256" key="2">
    <source>
        <dbReference type="ARBA" id="ARBA00022553"/>
    </source>
</evidence>
<feature type="domain" description="Thioester reductase (TE)" evidence="3">
    <location>
        <begin position="12"/>
        <end position="265"/>
    </location>
</feature>
<dbReference type="AlphaFoldDB" id="A0A6A6HZH8"/>
<dbReference type="PANTHER" id="PTHR43439:SF2">
    <property type="entry name" value="ENZYME, PUTATIVE (JCVI)-RELATED"/>
    <property type="match status" value="1"/>
</dbReference>
<dbReference type="InterPro" id="IPR013120">
    <property type="entry name" value="FAR_NAD-bd"/>
</dbReference>
<dbReference type="InterPro" id="IPR036291">
    <property type="entry name" value="NAD(P)-bd_dom_sf"/>
</dbReference>
<gene>
    <name evidence="4" type="ORF">BU26DRAFT_555219</name>
</gene>
<protein>
    <submittedName>
        <fullName evidence="4">NAD(P)-binding protein</fullName>
    </submittedName>
</protein>
<keyword evidence="2" id="KW-0597">Phosphoprotein</keyword>
<dbReference type="SUPFAM" id="SSF51735">
    <property type="entry name" value="NAD(P)-binding Rossmann-fold domains"/>
    <property type="match status" value="1"/>
</dbReference>
<dbReference type="Gene3D" id="3.40.50.720">
    <property type="entry name" value="NAD(P)-binding Rossmann-like Domain"/>
    <property type="match status" value="1"/>
</dbReference>
<dbReference type="Proteomes" id="UP000800094">
    <property type="component" value="Unassembled WGS sequence"/>
</dbReference>
<keyword evidence="5" id="KW-1185">Reference proteome</keyword>
<evidence type="ECO:0000313" key="4">
    <source>
        <dbReference type="EMBL" id="KAF2243122.1"/>
    </source>
</evidence>
<name>A0A6A6HZH8_9PLEO</name>
<sequence length="437" mass="49437">MPPMPLSMTIALTGSTSNFGTYILDLLLRSPNVAKVYCLNRSANARERQEEAQESRGLSTCFPKEQVEFFQVDFSAESWGIKKDTFDVFLREVDVIIHNAWPVDFNRNFISFEPHINGVRNLINIVRHRQKLYPSDPPSKDPMRILFISSMGTVSNWASQAPTSRALVPEAELTDWKLARTGYGQSKLLSERILAHAARCFGIPVTIARVGQMAGPVYRGEKGAWPDKEWLPSLIRSSVYLGAVPEDLGPMSRVDWVPVDVAAQVVMDLLTKRAEDMDGWAGESKRRGRNQEAEFFHIANPRAILWSEILPAVRRYLPSNIRTVRIEDWVDLLRKSAEAESAGIDEGVNPAAKLMDTFDHIQDRAIRFPKARAAILDTKNTIKASVSLADLHAIDEEWMELWMRQWAFSQGERYCSNHGITLAEIDSVDRGLELFNH</sequence>
<organism evidence="4 5">
    <name type="scientific">Trematosphaeria pertusa</name>
    <dbReference type="NCBI Taxonomy" id="390896"/>
    <lineage>
        <taxon>Eukaryota</taxon>
        <taxon>Fungi</taxon>
        <taxon>Dikarya</taxon>
        <taxon>Ascomycota</taxon>
        <taxon>Pezizomycotina</taxon>
        <taxon>Dothideomycetes</taxon>
        <taxon>Pleosporomycetidae</taxon>
        <taxon>Pleosporales</taxon>
        <taxon>Massarineae</taxon>
        <taxon>Trematosphaeriaceae</taxon>
        <taxon>Trematosphaeria</taxon>
    </lineage>
</organism>
<evidence type="ECO:0000256" key="1">
    <source>
        <dbReference type="ARBA" id="ARBA00022450"/>
    </source>
</evidence>
<reference evidence="4" key="1">
    <citation type="journal article" date="2020" name="Stud. Mycol.">
        <title>101 Dothideomycetes genomes: a test case for predicting lifestyles and emergence of pathogens.</title>
        <authorList>
            <person name="Haridas S."/>
            <person name="Albert R."/>
            <person name="Binder M."/>
            <person name="Bloem J."/>
            <person name="Labutti K."/>
            <person name="Salamov A."/>
            <person name="Andreopoulos B."/>
            <person name="Baker S."/>
            <person name="Barry K."/>
            <person name="Bills G."/>
            <person name="Bluhm B."/>
            <person name="Cannon C."/>
            <person name="Castanera R."/>
            <person name="Culley D."/>
            <person name="Daum C."/>
            <person name="Ezra D."/>
            <person name="Gonzalez J."/>
            <person name="Henrissat B."/>
            <person name="Kuo A."/>
            <person name="Liang C."/>
            <person name="Lipzen A."/>
            <person name="Lutzoni F."/>
            <person name="Magnuson J."/>
            <person name="Mondo S."/>
            <person name="Nolan M."/>
            <person name="Ohm R."/>
            <person name="Pangilinan J."/>
            <person name="Park H.-J."/>
            <person name="Ramirez L."/>
            <person name="Alfaro M."/>
            <person name="Sun H."/>
            <person name="Tritt A."/>
            <person name="Yoshinaga Y."/>
            <person name="Zwiers L.-H."/>
            <person name="Turgeon B."/>
            <person name="Goodwin S."/>
            <person name="Spatafora J."/>
            <person name="Crous P."/>
            <person name="Grigoriev I."/>
        </authorList>
    </citation>
    <scope>NUCLEOTIDE SEQUENCE</scope>
    <source>
        <strain evidence="4">CBS 122368</strain>
    </source>
</reference>
<accession>A0A6A6HZH8</accession>
<evidence type="ECO:0000259" key="3">
    <source>
        <dbReference type="Pfam" id="PF07993"/>
    </source>
</evidence>